<dbReference type="PANTHER" id="PTHR23318:SF0">
    <property type="entry name" value="SERINE_THREONINE-PROTEIN PHOSPHATASE 4 REGULATORY SUBUNIT 3"/>
    <property type="match status" value="1"/>
</dbReference>
<feature type="compositionally biased region" description="Basic and acidic residues" evidence="4">
    <location>
        <begin position="772"/>
        <end position="784"/>
    </location>
</feature>
<dbReference type="OrthoDB" id="27483at2759"/>
<comment type="subcellular location">
    <subcellularLocation>
        <location evidence="1">Nucleus</location>
    </subcellularLocation>
</comment>
<dbReference type="SUPFAM" id="SSF50729">
    <property type="entry name" value="PH domain-like"/>
    <property type="match status" value="1"/>
</dbReference>
<protein>
    <submittedName>
        <fullName evidence="7">PPP4R3A protein</fullName>
    </submittedName>
</protein>
<dbReference type="Pfam" id="PF22972">
    <property type="entry name" value="EVH1_PP4R3"/>
    <property type="match status" value="1"/>
</dbReference>
<dbReference type="SUPFAM" id="SSF48371">
    <property type="entry name" value="ARM repeat"/>
    <property type="match status" value="1"/>
</dbReference>
<feature type="region of interest" description="Disordered" evidence="4">
    <location>
        <begin position="772"/>
        <end position="862"/>
    </location>
</feature>
<dbReference type="GO" id="GO:0005654">
    <property type="term" value="C:nucleoplasm"/>
    <property type="evidence" value="ECO:0007669"/>
    <property type="project" value="TreeGrafter"/>
</dbReference>
<dbReference type="InterPro" id="IPR016024">
    <property type="entry name" value="ARM-type_fold"/>
</dbReference>
<evidence type="ECO:0000256" key="2">
    <source>
        <dbReference type="ARBA" id="ARBA00008809"/>
    </source>
</evidence>
<evidence type="ECO:0000259" key="5">
    <source>
        <dbReference type="Pfam" id="PF04802"/>
    </source>
</evidence>
<reference evidence="7" key="1">
    <citation type="submission" date="2022-01" db="EMBL/GenBank/DDBJ databases">
        <authorList>
            <person name="Braso-Vives M."/>
        </authorList>
    </citation>
    <scope>NUCLEOTIDE SEQUENCE</scope>
</reference>
<dbReference type="EMBL" id="OV696689">
    <property type="protein sequence ID" value="CAH1262992.1"/>
    <property type="molecule type" value="Genomic_DNA"/>
</dbReference>
<sequence length="862" mass="99298">MVQPLLNLPPSPLRTKPGVPVLLLFEPIWRPFWIGRGSDTQHELDRLKRRTPENTTTMADTRRRVKLYALNEDRQWDDRGTGHVSSSYVERLKGMSLLVRAESDGSLLLESKIQPDTAYQKQQETLIVWSEADNVDLALSFQEKAGCDEIWEKICQVQGKDPSCDITQDIVEESEEEKFEDMPDAAPPIELPPCELSKLDEISEVFNSVLPSPIRREKLANAIEYEGYIKKIVDLFHMCEDLENFEGLHQLYEIYKSIFLLNKNALFEVMFSDEFIFDTVGILEYDPSKPEKASHRDYLRNSASFKEVIPISNEELRQKIHQTYRVQYIQDVVLPTPSVFEENMLSTLSSFIFFNKIEIVSMIQDDEKFLTELFAQLTDEATDDNRRRELVNFLKEFCTFSQTLQPQAKESFFKTLSNLGILPALEVILSMDDPEVRQACTDIIMYIVEYSPSMVREFIMQEANQQDDDILLVNLIIEQMICDPDPELGNALQLSGVLRILIDPENMMATANAWASVPFPQKTEKTEFLSFFYKNCMHVLTAPLLANTTEDKPSKDDYVTAQLLSLILELLAFCVEHHTYHIRNYIFNKDLLRRILVLMKSSHGHLALSALRFVRKIISLKEEFYNRYIIKGNLLKPIVDAFLTNGQRYNLLNSATLELFEFIRVEDIKSLVAYVVETFYEQLKDVDYVNTFKGLKLRYEQHMDRQNVKSSLDSVPSILRNHRYRRDARSLDEEEEIWFEQDEEEMEDGEAVVPVTDMLKNKMDEELDHISKIIDGKRARESENKPPSPLKNPTRSPSPPPPTRKFSSSPPAASTSPPASPEVKTNNGGITGLVDYPDEDSDEDEDDDRNSSIPAKRPRLAT</sequence>
<dbReference type="Pfam" id="PF04802">
    <property type="entry name" value="PP4R3"/>
    <property type="match status" value="1"/>
</dbReference>
<keyword evidence="3" id="KW-0539">Nucleus</keyword>
<feature type="compositionally biased region" description="Acidic residues" evidence="4">
    <location>
        <begin position="836"/>
        <end position="848"/>
    </location>
</feature>
<dbReference type="InterPro" id="IPR006887">
    <property type="entry name" value="P4R3-like_central_dom"/>
</dbReference>
<comment type="similarity">
    <text evidence="2">Belongs to the SMEK family.</text>
</comment>
<feature type="domain" description="PP4R3 EVH1-like" evidence="6">
    <location>
        <begin position="62"/>
        <end position="158"/>
    </location>
</feature>
<evidence type="ECO:0000256" key="3">
    <source>
        <dbReference type="ARBA" id="ARBA00023242"/>
    </source>
</evidence>
<dbReference type="FunFam" id="2.30.29.30:FF:000051">
    <property type="entry name" value="Serine/threonine-protein phosphatase 4 regulatory subunit 3B"/>
    <property type="match status" value="1"/>
</dbReference>
<evidence type="ECO:0000313" key="8">
    <source>
        <dbReference type="Proteomes" id="UP000838412"/>
    </source>
</evidence>
<accession>A0A8K0ER49</accession>
<evidence type="ECO:0000313" key="7">
    <source>
        <dbReference type="EMBL" id="CAH1262992.1"/>
    </source>
</evidence>
<dbReference type="PANTHER" id="PTHR23318">
    <property type="entry name" value="ATP SYNTHASE GAMMA-RELATED"/>
    <property type="match status" value="1"/>
</dbReference>
<name>A0A8K0ER49_BRALA</name>
<keyword evidence="8" id="KW-1185">Reference proteome</keyword>
<dbReference type="GO" id="GO:0072542">
    <property type="term" value="F:protein phosphatase activator activity"/>
    <property type="evidence" value="ECO:0007669"/>
    <property type="project" value="TreeGrafter"/>
</dbReference>
<dbReference type="GO" id="GO:0006974">
    <property type="term" value="P:DNA damage response"/>
    <property type="evidence" value="ECO:0007669"/>
    <property type="project" value="TreeGrafter"/>
</dbReference>
<feature type="domain" description="Serine/threonine-protein phosphatase 4 regulatory subunit 3-like central" evidence="5">
    <location>
        <begin position="201"/>
        <end position="701"/>
    </location>
</feature>
<dbReference type="InterPro" id="IPR011989">
    <property type="entry name" value="ARM-like"/>
</dbReference>
<feature type="compositionally biased region" description="Low complexity" evidence="4">
    <location>
        <begin position="804"/>
        <end position="817"/>
    </location>
</feature>
<proteinExistence type="inferred from homology"/>
<dbReference type="Gene3D" id="1.25.10.10">
    <property type="entry name" value="Leucine-rich Repeat Variant"/>
    <property type="match status" value="1"/>
</dbReference>
<dbReference type="AlphaFoldDB" id="A0A8K0ER49"/>
<evidence type="ECO:0000256" key="1">
    <source>
        <dbReference type="ARBA" id="ARBA00004123"/>
    </source>
</evidence>
<evidence type="ECO:0000259" key="6">
    <source>
        <dbReference type="Pfam" id="PF22972"/>
    </source>
</evidence>
<dbReference type="GO" id="GO:0030289">
    <property type="term" value="C:protein phosphatase 4 complex"/>
    <property type="evidence" value="ECO:0007669"/>
    <property type="project" value="TreeGrafter"/>
</dbReference>
<organism evidence="7 8">
    <name type="scientific">Branchiostoma lanceolatum</name>
    <name type="common">Common lancelet</name>
    <name type="synonym">Amphioxus lanceolatum</name>
    <dbReference type="NCBI Taxonomy" id="7740"/>
    <lineage>
        <taxon>Eukaryota</taxon>
        <taxon>Metazoa</taxon>
        <taxon>Chordata</taxon>
        <taxon>Cephalochordata</taxon>
        <taxon>Leptocardii</taxon>
        <taxon>Amphioxiformes</taxon>
        <taxon>Branchiostomatidae</taxon>
        <taxon>Branchiostoma</taxon>
    </lineage>
</organism>
<dbReference type="InterPro" id="IPR055236">
    <property type="entry name" value="EVH1_PP4R3"/>
</dbReference>
<dbReference type="Gene3D" id="2.30.29.30">
    <property type="entry name" value="Pleckstrin-homology domain (PH domain)/Phosphotyrosine-binding domain (PTB)"/>
    <property type="match status" value="1"/>
</dbReference>
<evidence type="ECO:0000256" key="4">
    <source>
        <dbReference type="SAM" id="MobiDB-lite"/>
    </source>
</evidence>
<dbReference type="Proteomes" id="UP000838412">
    <property type="component" value="Chromosome 4"/>
</dbReference>
<feature type="compositionally biased region" description="Pro residues" evidence="4">
    <location>
        <begin position="786"/>
        <end position="803"/>
    </location>
</feature>
<dbReference type="InterPro" id="IPR051137">
    <property type="entry name" value="PP4R3-like"/>
</dbReference>
<gene>
    <name evidence="7" type="primary">PPP4R3A</name>
    <name evidence="7" type="ORF">BLAG_LOCUS17821</name>
</gene>
<dbReference type="InterPro" id="IPR011993">
    <property type="entry name" value="PH-like_dom_sf"/>
</dbReference>